<keyword evidence="5" id="KW-0479">Metal-binding</keyword>
<sequence>MPVVLLERIPLPSLKTYTGFCVALLASALFYAHRFVTSFETDLVTNVQLFSTESEPGITNSSLPYDSYAWNMLFVMTTEAWCVWTLVNTAYCCLILLGKLIQKLVFGDLRVSEQQHLKDKFWNFLFYKFIFIFGVMNVQTMEEVVMWVAWFTILGFFHLLTQLSKDRFEYLSFSPSTPRFVHVKLLSLLMAILLSCCGLMSLCVYIGLQAGITIFAFMAAECMLLALRAFYVAVRYAIHLIDMNLEGIWENRSIYVYFTELTFELAVLSVDFAHHLHMLLWGNIFLSMASLVICMQLRYLFYEFQRRIKRHKNYRRVVKNMEARFPMATQEEIKKNSDDCAICWEKMESARKLPCGHLFHNSCLRSWLEQDTSCPTCRTTLSDRPAEDSARNVPDGHGGDADVNLQQQNNPNAQTTNHFFHFDGSRYVSWFPSFSVEVTHTQLLPRTRQSVQQTSQLDNMARQVLQVFPHMPLNLVLDDLRETRSVEFTIENILEGRLQAPLPGSLLSRNGLLVEESDEETPQVTSLITGAAAMSASSSPAELHQNFADDNQTELRRDDGPAQFSSRFSKSAIERETMLQERKNSMLEQARRRYLTNQSASGSSNIDTTAAGSETVPSSETWQQFTNDPDSSSNDTQTSSSEYLRYCRELAFQAAQRRIHEQRNA</sequence>
<dbReference type="CDD" id="cd16455">
    <property type="entry name" value="RING-H2_AMFR"/>
    <property type="match status" value="1"/>
</dbReference>
<feature type="region of interest" description="Disordered" evidence="11">
    <location>
        <begin position="595"/>
        <end position="640"/>
    </location>
</feature>
<evidence type="ECO:0000256" key="8">
    <source>
        <dbReference type="ARBA" id="ARBA00022989"/>
    </source>
</evidence>
<dbReference type="GO" id="GO:0000151">
    <property type="term" value="C:ubiquitin ligase complex"/>
    <property type="evidence" value="ECO:0007669"/>
    <property type="project" value="TreeGrafter"/>
</dbReference>
<dbReference type="GO" id="GO:0043130">
    <property type="term" value="F:ubiquitin binding"/>
    <property type="evidence" value="ECO:0007669"/>
    <property type="project" value="InterPro"/>
</dbReference>
<gene>
    <name evidence="15" type="ORF">CHS0354_034804</name>
</gene>
<dbReference type="GO" id="GO:0016020">
    <property type="term" value="C:membrane"/>
    <property type="evidence" value="ECO:0007669"/>
    <property type="project" value="UniProtKB-SubCell"/>
</dbReference>
<evidence type="ECO:0000256" key="4">
    <source>
        <dbReference type="ARBA" id="ARBA00022692"/>
    </source>
</evidence>
<keyword evidence="3" id="KW-0808">Transferase</keyword>
<feature type="region of interest" description="Disordered" evidence="11">
    <location>
        <begin position="553"/>
        <end position="573"/>
    </location>
</feature>
<evidence type="ECO:0000256" key="10">
    <source>
        <dbReference type="PROSITE-ProRule" id="PRU00175"/>
    </source>
</evidence>
<keyword evidence="6 10" id="KW-0863">Zinc-finger</keyword>
<feature type="transmembrane region" description="Helical" evidence="12">
    <location>
        <begin position="279"/>
        <end position="301"/>
    </location>
</feature>
<dbReference type="PANTHER" id="PTHR15067:SF5">
    <property type="entry name" value="E3 UBIQUITIN-PROTEIN LIGASE AMFR"/>
    <property type="match status" value="1"/>
</dbReference>
<evidence type="ECO:0000256" key="11">
    <source>
        <dbReference type="SAM" id="MobiDB-lite"/>
    </source>
</evidence>
<feature type="compositionally biased region" description="Low complexity" evidence="11">
    <location>
        <begin position="404"/>
        <end position="416"/>
    </location>
</feature>
<feature type="domain" description="CUE" evidence="14">
    <location>
        <begin position="456"/>
        <end position="498"/>
    </location>
</feature>
<evidence type="ECO:0000256" key="9">
    <source>
        <dbReference type="ARBA" id="ARBA00023136"/>
    </source>
</evidence>
<dbReference type="GO" id="GO:0008270">
    <property type="term" value="F:zinc ion binding"/>
    <property type="evidence" value="ECO:0007669"/>
    <property type="project" value="UniProtKB-KW"/>
</dbReference>
<feature type="compositionally biased region" description="Low complexity" evidence="11">
    <location>
        <begin position="626"/>
        <end position="640"/>
    </location>
</feature>
<dbReference type="Pfam" id="PF25563">
    <property type="entry name" value="TPR_SYVN1_N"/>
    <property type="match status" value="1"/>
</dbReference>
<dbReference type="EMBL" id="JAEAOA010002045">
    <property type="protein sequence ID" value="KAK3579007.1"/>
    <property type="molecule type" value="Genomic_DNA"/>
</dbReference>
<feature type="region of interest" description="Disordered" evidence="11">
    <location>
        <begin position="379"/>
        <end position="416"/>
    </location>
</feature>
<comment type="caution">
    <text evidence="15">The sequence shown here is derived from an EMBL/GenBank/DDBJ whole genome shotgun (WGS) entry which is preliminary data.</text>
</comment>
<dbReference type="SMART" id="SM00184">
    <property type="entry name" value="RING"/>
    <property type="match status" value="1"/>
</dbReference>
<dbReference type="InterPro" id="IPR003892">
    <property type="entry name" value="CUE"/>
</dbReference>
<dbReference type="PROSITE" id="PS50089">
    <property type="entry name" value="ZF_RING_2"/>
    <property type="match status" value="1"/>
</dbReference>
<dbReference type="PROSITE" id="PS51140">
    <property type="entry name" value="CUE"/>
    <property type="match status" value="1"/>
</dbReference>
<evidence type="ECO:0000256" key="3">
    <source>
        <dbReference type="ARBA" id="ARBA00022679"/>
    </source>
</evidence>
<feature type="transmembrane region" description="Helical" evidence="12">
    <location>
        <begin position="254"/>
        <end position="273"/>
    </location>
</feature>
<reference evidence="15" key="3">
    <citation type="submission" date="2023-05" db="EMBL/GenBank/DDBJ databases">
        <authorList>
            <person name="Smith C.H."/>
        </authorList>
    </citation>
    <scope>NUCLEOTIDE SEQUENCE</scope>
    <source>
        <strain evidence="15">CHS0354</strain>
        <tissue evidence="15">Mantle</tissue>
    </source>
</reference>
<evidence type="ECO:0000256" key="5">
    <source>
        <dbReference type="ARBA" id="ARBA00022723"/>
    </source>
</evidence>
<dbReference type="InterPro" id="IPR001841">
    <property type="entry name" value="Znf_RING"/>
</dbReference>
<reference evidence="15" key="1">
    <citation type="journal article" date="2021" name="Genome Biol. Evol.">
        <title>A High-Quality Reference Genome for a Parasitic Bivalve with Doubly Uniparental Inheritance (Bivalvia: Unionida).</title>
        <authorList>
            <person name="Smith C.H."/>
        </authorList>
    </citation>
    <scope>NUCLEOTIDE SEQUENCE</scope>
    <source>
        <strain evidence="15">CHS0354</strain>
    </source>
</reference>
<evidence type="ECO:0008006" key="17">
    <source>
        <dbReference type="Google" id="ProtNLM"/>
    </source>
</evidence>
<accession>A0AAE0RSU2</accession>
<feature type="transmembrane region" description="Helical" evidence="12">
    <location>
        <begin position="81"/>
        <end position="101"/>
    </location>
</feature>
<feature type="compositionally biased region" description="Polar residues" evidence="11">
    <location>
        <begin position="595"/>
        <end position="625"/>
    </location>
</feature>
<dbReference type="Pfam" id="PF02845">
    <property type="entry name" value="CUE"/>
    <property type="match status" value="1"/>
</dbReference>
<keyword evidence="8 12" id="KW-1133">Transmembrane helix</keyword>
<organism evidence="15 16">
    <name type="scientific">Potamilus streckersoni</name>
    <dbReference type="NCBI Taxonomy" id="2493646"/>
    <lineage>
        <taxon>Eukaryota</taxon>
        <taxon>Metazoa</taxon>
        <taxon>Spiralia</taxon>
        <taxon>Lophotrochozoa</taxon>
        <taxon>Mollusca</taxon>
        <taxon>Bivalvia</taxon>
        <taxon>Autobranchia</taxon>
        <taxon>Heteroconchia</taxon>
        <taxon>Palaeoheterodonta</taxon>
        <taxon>Unionida</taxon>
        <taxon>Unionoidea</taxon>
        <taxon>Unionidae</taxon>
        <taxon>Ambleminae</taxon>
        <taxon>Lampsilini</taxon>
        <taxon>Potamilus</taxon>
    </lineage>
</organism>
<keyword evidence="16" id="KW-1185">Reference proteome</keyword>
<name>A0AAE0RSU2_9BIVA</name>
<evidence type="ECO:0000256" key="2">
    <source>
        <dbReference type="ARBA" id="ARBA00004906"/>
    </source>
</evidence>
<proteinExistence type="predicted"/>
<dbReference type="Proteomes" id="UP001195483">
    <property type="component" value="Unassembled WGS sequence"/>
</dbReference>
<evidence type="ECO:0000313" key="15">
    <source>
        <dbReference type="EMBL" id="KAK3579007.1"/>
    </source>
</evidence>
<dbReference type="InterPro" id="IPR013083">
    <property type="entry name" value="Znf_RING/FYVE/PHD"/>
</dbReference>
<reference evidence="15" key="2">
    <citation type="journal article" date="2021" name="Genome Biol. Evol.">
        <title>Developing a high-quality reference genome for a parasitic bivalve with doubly uniparental inheritance (Bivalvia: Unionida).</title>
        <authorList>
            <person name="Smith C.H."/>
        </authorList>
    </citation>
    <scope>NUCLEOTIDE SEQUENCE</scope>
    <source>
        <strain evidence="15">CHS0354</strain>
        <tissue evidence="15">Mantle</tissue>
    </source>
</reference>
<evidence type="ECO:0000256" key="6">
    <source>
        <dbReference type="ARBA" id="ARBA00022771"/>
    </source>
</evidence>
<dbReference type="Gene3D" id="3.30.40.10">
    <property type="entry name" value="Zinc/RING finger domain, C3HC4 (zinc finger)"/>
    <property type="match status" value="1"/>
</dbReference>
<feature type="transmembrane region" description="Helical" evidence="12">
    <location>
        <begin position="185"/>
        <end position="208"/>
    </location>
</feature>
<evidence type="ECO:0000256" key="12">
    <source>
        <dbReference type="SAM" id="Phobius"/>
    </source>
</evidence>
<evidence type="ECO:0000256" key="1">
    <source>
        <dbReference type="ARBA" id="ARBA00004141"/>
    </source>
</evidence>
<dbReference type="SMART" id="SM00546">
    <property type="entry name" value="CUE"/>
    <property type="match status" value="1"/>
</dbReference>
<feature type="transmembrane region" description="Helical" evidence="12">
    <location>
        <begin position="214"/>
        <end position="234"/>
    </location>
</feature>
<feature type="transmembrane region" description="Helical" evidence="12">
    <location>
        <begin position="144"/>
        <end position="164"/>
    </location>
</feature>
<comment type="subcellular location">
    <subcellularLocation>
        <location evidence="1">Membrane</location>
        <topology evidence="1">Multi-pass membrane protein</topology>
    </subcellularLocation>
</comment>
<keyword evidence="9 12" id="KW-0472">Membrane</keyword>
<evidence type="ECO:0000259" key="13">
    <source>
        <dbReference type="PROSITE" id="PS50089"/>
    </source>
</evidence>
<dbReference type="Pfam" id="PF18442">
    <property type="entry name" value="G2BR"/>
    <property type="match status" value="1"/>
</dbReference>
<dbReference type="Gene3D" id="1.10.8.10">
    <property type="entry name" value="DNA helicase RuvA subunit, C-terminal domain"/>
    <property type="match status" value="1"/>
</dbReference>
<dbReference type="GO" id="GO:0070936">
    <property type="term" value="P:protein K48-linked ubiquitination"/>
    <property type="evidence" value="ECO:0007669"/>
    <property type="project" value="TreeGrafter"/>
</dbReference>
<evidence type="ECO:0000256" key="7">
    <source>
        <dbReference type="ARBA" id="ARBA00022833"/>
    </source>
</evidence>
<dbReference type="GO" id="GO:0005829">
    <property type="term" value="C:cytosol"/>
    <property type="evidence" value="ECO:0007669"/>
    <property type="project" value="TreeGrafter"/>
</dbReference>
<comment type="pathway">
    <text evidence="2">Protein modification; protein ubiquitination.</text>
</comment>
<feature type="transmembrane region" description="Helical" evidence="12">
    <location>
        <begin position="121"/>
        <end position="138"/>
    </location>
</feature>
<dbReference type="AlphaFoldDB" id="A0AAE0RSU2"/>
<keyword evidence="4 12" id="KW-0812">Transmembrane</keyword>
<dbReference type="InterPro" id="IPR040675">
    <property type="entry name" value="AMFR_Ube2g2-bd"/>
</dbReference>
<protein>
    <recommendedName>
        <fullName evidence="17">Autocrine motility factor receptor</fullName>
    </recommendedName>
</protein>
<dbReference type="GO" id="GO:0006511">
    <property type="term" value="P:ubiquitin-dependent protein catabolic process"/>
    <property type="evidence" value="ECO:0007669"/>
    <property type="project" value="TreeGrafter"/>
</dbReference>
<evidence type="ECO:0000313" key="16">
    <source>
        <dbReference type="Proteomes" id="UP001195483"/>
    </source>
</evidence>
<dbReference type="GO" id="GO:0061630">
    <property type="term" value="F:ubiquitin protein ligase activity"/>
    <property type="evidence" value="ECO:0007669"/>
    <property type="project" value="TreeGrafter"/>
</dbReference>
<dbReference type="CDD" id="cd14421">
    <property type="entry name" value="CUE_AMFR"/>
    <property type="match status" value="1"/>
</dbReference>
<feature type="domain" description="RING-type" evidence="13">
    <location>
        <begin position="340"/>
        <end position="378"/>
    </location>
</feature>
<dbReference type="GO" id="GO:0030968">
    <property type="term" value="P:endoplasmic reticulum unfolded protein response"/>
    <property type="evidence" value="ECO:0007669"/>
    <property type="project" value="TreeGrafter"/>
</dbReference>
<feature type="transmembrane region" description="Helical" evidence="12">
    <location>
        <begin position="12"/>
        <end position="32"/>
    </location>
</feature>
<dbReference type="Pfam" id="PF13639">
    <property type="entry name" value="zf-RING_2"/>
    <property type="match status" value="1"/>
</dbReference>
<dbReference type="InterPro" id="IPR057992">
    <property type="entry name" value="TPR_SYVN1_N"/>
</dbReference>
<dbReference type="GO" id="GO:0005783">
    <property type="term" value="C:endoplasmic reticulum"/>
    <property type="evidence" value="ECO:0007669"/>
    <property type="project" value="TreeGrafter"/>
</dbReference>
<dbReference type="PANTHER" id="PTHR15067">
    <property type="entry name" value="E3 UBIQUITIN-PROTEIN LIGASE RNF8"/>
    <property type="match status" value="1"/>
</dbReference>
<dbReference type="FunFam" id="3.30.40.10:FF:000149">
    <property type="entry name" value="E3 ubiquitin-protein ligase AMFR"/>
    <property type="match status" value="1"/>
</dbReference>
<evidence type="ECO:0000259" key="14">
    <source>
        <dbReference type="PROSITE" id="PS51140"/>
    </source>
</evidence>
<dbReference type="SUPFAM" id="SSF57850">
    <property type="entry name" value="RING/U-box"/>
    <property type="match status" value="1"/>
</dbReference>
<keyword evidence="7" id="KW-0862">Zinc</keyword>